<dbReference type="OrthoDB" id="9810508at2"/>
<accession>A0A178MU43</accession>
<organism evidence="2 3">
    <name type="scientific">Magnetospirillum moscoviense</name>
    <dbReference type="NCBI Taxonomy" id="1437059"/>
    <lineage>
        <taxon>Bacteria</taxon>
        <taxon>Pseudomonadati</taxon>
        <taxon>Pseudomonadota</taxon>
        <taxon>Alphaproteobacteria</taxon>
        <taxon>Rhodospirillales</taxon>
        <taxon>Rhodospirillaceae</taxon>
        <taxon>Magnetospirillum</taxon>
    </lineage>
</organism>
<dbReference type="AlphaFoldDB" id="A0A178MU43"/>
<protein>
    <recommendedName>
        <fullName evidence="1">DUF374 domain-containing protein</fullName>
    </recommendedName>
</protein>
<gene>
    <name evidence="2" type="ORF">A6A05_09815</name>
</gene>
<dbReference type="Pfam" id="PF04028">
    <property type="entry name" value="DUF374"/>
    <property type="match status" value="1"/>
</dbReference>
<keyword evidence="3" id="KW-1185">Reference proteome</keyword>
<dbReference type="Proteomes" id="UP000078543">
    <property type="component" value="Unassembled WGS sequence"/>
</dbReference>
<dbReference type="CDD" id="cd07983">
    <property type="entry name" value="LPLAT_DUF374-like"/>
    <property type="match status" value="1"/>
</dbReference>
<evidence type="ECO:0000313" key="3">
    <source>
        <dbReference type="Proteomes" id="UP000078543"/>
    </source>
</evidence>
<evidence type="ECO:0000259" key="1">
    <source>
        <dbReference type="Pfam" id="PF04028"/>
    </source>
</evidence>
<name>A0A178MU43_9PROT</name>
<dbReference type="InterPro" id="IPR007172">
    <property type="entry name" value="DUF374"/>
</dbReference>
<comment type="caution">
    <text evidence="2">The sequence shown here is derived from an EMBL/GenBank/DDBJ whole genome shotgun (WGS) entry which is preliminary data.</text>
</comment>
<dbReference type="RefSeq" id="WP_068498874.1">
    <property type="nucleotide sequence ID" value="NZ_LWQU01000125.1"/>
</dbReference>
<feature type="domain" description="DUF374" evidence="1">
    <location>
        <begin position="68"/>
        <end position="135"/>
    </location>
</feature>
<dbReference type="SUPFAM" id="SSF69593">
    <property type="entry name" value="Glycerol-3-phosphate (1)-acyltransferase"/>
    <property type="match status" value="1"/>
</dbReference>
<sequence length="235" mass="25768">MGLAKQIGKSETLRGTLCWLVSLYIRLLYATGSWQVVRGDIPASFWDQGKPFILSFWHGRILMMMKCWRPGVPISMLISQHRDGLLIARTVAHFGIKTVAGSTTRGGGNALRGLLKMLKGGECIGITPDGPKGPRMRASAGFINIARLSGCPIIPVAYSARRRRLLRSWDRFLIPWPFSGGVFVWGEPMHVSADSDIEECRLLLEERMIAVTDEADQLAGVETVAPADPLPGTAP</sequence>
<dbReference type="STRING" id="1437059.A6A05_09815"/>
<reference evidence="2 3" key="1">
    <citation type="submission" date="2016-04" db="EMBL/GenBank/DDBJ databases">
        <title>Draft genome sequence of freshwater magnetotactic bacteria Magnetospirillum marisnigri SP-1 and Magnetospirillum moscoviense BB-1.</title>
        <authorList>
            <person name="Koziaeva V."/>
            <person name="Dziuba M.V."/>
            <person name="Ivanov T.M."/>
            <person name="Kuznetsov B."/>
            <person name="Grouzdev D.S."/>
        </authorList>
    </citation>
    <scope>NUCLEOTIDE SEQUENCE [LARGE SCALE GENOMIC DNA]</scope>
    <source>
        <strain evidence="2 3">BB-1</strain>
    </source>
</reference>
<dbReference type="EMBL" id="LWQU01000125">
    <property type="protein sequence ID" value="OAN53233.1"/>
    <property type="molecule type" value="Genomic_DNA"/>
</dbReference>
<evidence type="ECO:0000313" key="2">
    <source>
        <dbReference type="EMBL" id="OAN53233.1"/>
    </source>
</evidence>
<proteinExistence type="predicted"/>